<evidence type="ECO:0000256" key="8">
    <source>
        <dbReference type="RuleBase" id="RU004474"/>
    </source>
</evidence>
<comment type="caution">
    <text evidence="10">The sequence shown here is derived from an EMBL/GenBank/DDBJ whole genome shotgun (WGS) entry which is preliminary data.</text>
</comment>
<evidence type="ECO:0000259" key="9">
    <source>
        <dbReference type="PROSITE" id="PS51330"/>
    </source>
</evidence>
<keyword evidence="6 7" id="KW-0560">Oxidoreductase</keyword>
<keyword evidence="11" id="KW-1185">Reference proteome</keyword>
<evidence type="ECO:0000256" key="2">
    <source>
        <dbReference type="ARBA" id="ARBA00009539"/>
    </source>
</evidence>
<dbReference type="Gene3D" id="3.40.430.10">
    <property type="entry name" value="Dihydrofolate Reductase, subunit A"/>
    <property type="match status" value="1"/>
</dbReference>
<dbReference type="InterPro" id="IPR001796">
    <property type="entry name" value="DHFR_dom"/>
</dbReference>
<dbReference type="EC" id="1.5.1.3" evidence="3 7"/>
<dbReference type="PIRSF" id="PIRSF000194">
    <property type="entry name" value="DHFR"/>
    <property type="match status" value="1"/>
</dbReference>
<accession>A0ABT1SJS9</accession>
<evidence type="ECO:0000256" key="7">
    <source>
        <dbReference type="PIRNR" id="PIRNR000194"/>
    </source>
</evidence>
<dbReference type="PROSITE" id="PS00075">
    <property type="entry name" value="DHFR_1"/>
    <property type="match status" value="1"/>
</dbReference>
<comment type="similarity">
    <text evidence="2 7 8">Belongs to the dihydrofolate reductase family.</text>
</comment>
<comment type="function">
    <text evidence="7">Key enzyme in folate metabolism. Catalyzes an essential reaction for de novo glycine and purine synthesis, and for DNA precursor synthesis.</text>
</comment>
<feature type="domain" description="DHFR" evidence="9">
    <location>
        <begin position="1"/>
        <end position="157"/>
    </location>
</feature>
<dbReference type="InterPro" id="IPR012259">
    <property type="entry name" value="DHFR"/>
</dbReference>
<dbReference type="SUPFAM" id="SSF53597">
    <property type="entry name" value="Dihydrofolate reductase-like"/>
    <property type="match status" value="1"/>
</dbReference>
<evidence type="ECO:0000256" key="4">
    <source>
        <dbReference type="ARBA" id="ARBA00022563"/>
    </source>
</evidence>
<evidence type="ECO:0000256" key="3">
    <source>
        <dbReference type="ARBA" id="ARBA00012856"/>
    </source>
</evidence>
<evidence type="ECO:0000313" key="10">
    <source>
        <dbReference type="EMBL" id="MCQ5121481.1"/>
    </source>
</evidence>
<protein>
    <recommendedName>
        <fullName evidence="3 7">Dihydrofolate reductase</fullName>
        <ecNumber evidence="3 7">1.5.1.3</ecNumber>
    </recommendedName>
</protein>
<sequence>MIACIVCMSPNGVIGKDGVMPWHDPQELHYFKEQTMGKDILMGSVTYAHLPNPLPGRKIHVLTRHTNIIQKEAITLWSEKAAVLDRWKDSDDILMVCGGASIYEQFLPYAKRLYLSILKTNYEGDRFFPAFDEEMWELIEKRQYATFDAYQLQRKTK</sequence>
<dbReference type="Pfam" id="PF00186">
    <property type="entry name" value="DHFR_1"/>
    <property type="match status" value="1"/>
</dbReference>
<comment type="pathway">
    <text evidence="1 7">Cofactor biosynthesis; tetrahydrofolate biosynthesis; 5,6,7,8-tetrahydrofolate from 7,8-dihydrofolate: step 1/1.</text>
</comment>
<evidence type="ECO:0000313" key="11">
    <source>
        <dbReference type="Proteomes" id="UP001524435"/>
    </source>
</evidence>
<organism evidence="10 11">
    <name type="scientific">Massilicoli timonensis</name>
    <dbReference type="NCBI Taxonomy" id="2015901"/>
    <lineage>
        <taxon>Bacteria</taxon>
        <taxon>Bacillati</taxon>
        <taxon>Bacillota</taxon>
        <taxon>Erysipelotrichia</taxon>
        <taxon>Erysipelotrichales</taxon>
        <taxon>Erysipelotrichaceae</taxon>
        <taxon>Massilicoli</taxon>
    </lineage>
</organism>
<evidence type="ECO:0000256" key="1">
    <source>
        <dbReference type="ARBA" id="ARBA00004903"/>
    </source>
</evidence>
<dbReference type="RefSeq" id="WP_256197565.1">
    <property type="nucleotide sequence ID" value="NZ_CANTYB010000054.1"/>
</dbReference>
<dbReference type="InterPro" id="IPR017925">
    <property type="entry name" value="DHFR_CS"/>
</dbReference>
<dbReference type="PANTHER" id="PTHR48069">
    <property type="entry name" value="DIHYDROFOLATE REDUCTASE"/>
    <property type="match status" value="1"/>
</dbReference>
<dbReference type="CDD" id="cd00209">
    <property type="entry name" value="DHFR"/>
    <property type="match status" value="1"/>
</dbReference>
<name>A0ABT1SJS9_9FIRM</name>
<dbReference type="EMBL" id="JANGCH010000004">
    <property type="protein sequence ID" value="MCQ5121481.1"/>
    <property type="molecule type" value="Genomic_DNA"/>
</dbReference>
<dbReference type="InterPro" id="IPR024072">
    <property type="entry name" value="DHFR-like_dom_sf"/>
</dbReference>
<gene>
    <name evidence="10" type="ORF">NE663_04315</name>
</gene>
<dbReference type="Proteomes" id="UP001524435">
    <property type="component" value="Unassembled WGS sequence"/>
</dbReference>
<dbReference type="PRINTS" id="PR00070">
    <property type="entry name" value="DHFR"/>
</dbReference>
<keyword evidence="4 7" id="KW-0554">One-carbon metabolism</keyword>
<comment type="catalytic activity">
    <reaction evidence="7">
        <text>(6S)-5,6,7,8-tetrahydrofolate + NADP(+) = 7,8-dihydrofolate + NADPH + H(+)</text>
        <dbReference type="Rhea" id="RHEA:15009"/>
        <dbReference type="ChEBI" id="CHEBI:15378"/>
        <dbReference type="ChEBI" id="CHEBI:57451"/>
        <dbReference type="ChEBI" id="CHEBI:57453"/>
        <dbReference type="ChEBI" id="CHEBI:57783"/>
        <dbReference type="ChEBI" id="CHEBI:58349"/>
        <dbReference type="EC" id="1.5.1.3"/>
    </reaction>
</comment>
<reference evidence="10 11" key="1">
    <citation type="submission" date="2022-06" db="EMBL/GenBank/DDBJ databases">
        <title>Isolation of gut microbiota from human fecal samples.</title>
        <authorList>
            <person name="Pamer E.G."/>
            <person name="Barat B."/>
            <person name="Waligurski E."/>
            <person name="Medina S."/>
            <person name="Paddock L."/>
            <person name="Mostad J."/>
        </authorList>
    </citation>
    <scope>NUCLEOTIDE SEQUENCE [LARGE SCALE GENOMIC DNA]</scope>
    <source>
        <strain evidence="10 11">DFI.6.1</strain>
    </source>
</reference>
<proteinExistence type="inferred from homology"/>
<dbReference type="PROSITE" id="PS51330">
    <property type="entry name" value="DHFR_2"/>
    <property type="match status" value="1"/>
</dbReference>
<evidence type="ECO:0000256" key="5">
    <source>
        <dbReference type="ARBA" id="ARBA00022857"/>
    </source>
</evidence>
<evidence type="ECO:0000256" key="6">
    <source>
        <dbReference type="ARBA" id="ARBA00023002"/>
    </source>
</evidence>
<keyword evidence="5 7" id="KW-0521">NADP</keyword>
<dbReference type="PANTHER" id="PTHR48069:SF3">
    <property type="entry name" value="DIHYDROFOLATE REDUCTASE"/>
    <property type="match status" value="1"/>
</dbReference>